<comment type="caution">
    <text evidence="1">The sequence shown here is derived from an EMBL/GenBank/DDBJ whole genome shotgun (WGS) entry which is preliminary data.</text>
</comment>
<reference evidence="2" key="1">
    <citation type="journal article" date="2019" name="Int. J. Syst. Evol. Microbiol.">
        <title>The Global Catalogue of Microorganisms (GCM) 10K type strain sequencing project: providing services to taxonomists for standard genome sequencing and annotation.</title>
        <authorList>
            <consortium name="The Broad Institute Genomics Platform"/>
            <consortium name="The Broad Institute Genome Sequencing Center for Infectious Disease"/>
            <person name="Wu L."/>
            <person name="Ma J."/>
        </authorList>
    </citation>
    <scope>NUCLEOTIDE SEQUENCE [LARGE SCALE GENOMIC DNA]</scope>
    <source>
        <strain evidence="2">CCUG 63419</strain>
    </source>
</reference>
<dbReference type="EMBL" id="JBHTIT010000001">
    <property type="protein sequence ID" value="MFD0950560.1"/>
    <property type="molecule type" value="Genomic_DNA"/>
</dbReference>
<dbReference type="Proteomes" id="UP001597044">
    <property type="component" value="Unassembled WGS sequence"/>
</dbReference>
<proteinExistence type="predicted"/>
<protein>
    <recommendedName>
        <fullName evidence="3">Zinc-finger domain-containing protein</fullName>
    </recommendedName>
</protein>
<accession>A0ABW3HIH4</accession>
<sequence length="80" mass="9123">MLNCRDVGTNATEFLSGALPIKTNLLVTWHVVRCANCRRAVIQIITMLIALRKREAKPVSEEQVQAWLQALEEHNHTHPH</sequence>
<name>A0ABW3HIH4_9GAMM</name>
<evidence type="ECO:0000313" key="2">
    <source>
        <dbReference type="Proteomes" id="UP001597044"/>
    </source>
</evidence>
<organism evidence="1 2">
    <name type="scientific">Paraperlucidibaca wandonensis</name>
    <dbReference type="NCBI Taxonomy" id="1268273"/>
    <lineage>
        <taxon>Bacteria</taxon>
        <taxon>Pseudomonadati</taxon>
        <taxon>Pseudomonadota</taxon>
        <taxon>Gammaproteobacteria</taxon>
        <taxon>Moraxellales</taxon>
        <taxon>Moraxellaceae</taxon>
        <taxon>Paraperlucidibaca</taxon>
    </lineage>
</organism>
<dbReference type="Gene3D" id="1.10.10.1320">
    <property type="entry name" value="Anti-sigma factor, zinc-finger domain"/>
    <property type="match status" value="1"/>
</dbReference>
<gene>
    <name evidence="1" type="ORF">ACFQ0F_09205</name>
</gene>
<dbReference type="RefSeq" id="WP_340675983.1">
    <property type="nucleotide sequence ID" value="NZ_JBHTIT010000001.1"/>
</dbReference>
<evidence type="ECO:0000313" key="1">
    <source>
        <dbReference type="EMBL" id="MFD0950560.1"/>
    </source>
</evidence>
<evidence type="ECO:0008006" key="3">
    <source>
        <dbReference type="Google" id="ProtNLM"/>
    </source>
</evidence>
<dbReference type="InterPro" id="IPR041916">
    <property type="entry name" value="Anti_sigma_zinc_sf"/>
</dbReference>
<keyword evidence="2" id="KW-1185">Reference proteome</keyword>